<dbReference type="Gene3D" id="3.10.20.860">
    <property type="match status" value="1"/>
</dbReference>
<dbReference type="RefSeq" id="WP_210225990.1">
    <property type="nucleotide sequence ID" value="NZ_CP133197.1"/>
</dbReference>
<dbReference type="InterPro" id="IPR022453">
    <property type="entry name" value="Znf_MqsA-type"/>
</dbReference>
<gene>
    <name evidence="1" type="ORF">RCC75_16495</name>
    <name evidence="2" type="ORF">RCG00_11000</name>
</gene>
<evidence type="ECO:0000313" key="2">
    <source>
        <dbReference type="EMBL" id="WML88884.1"/>
    </source>
</evidence>
<dbReference type="NCBIfam" id="TIGR03831">
    <property type="entry name" value="YgiT_finger"/>
    <property type="match status" value="1"/>
</dbReference>
<dbReference type="AlphaFoldDB" id="A0AA51R3F6"/>
<keyword evidence="3" id="KW-1185">Reference proteome</keyword>
<reference evidence="2 3" key="1">
    <citation type="submission" date="2023-08" db="EMBL/GenBank/DDBJ databases">
        <title>New molecular markers tilS and rpoB for phylogenetic and monitoring studies of the genus Thiothrix biodiversity.</title>
        <authorList>
            <person name="Ravin N.V."/>
            <person name="Smolyakov D."/>
            <person name="Markov N.D."/>
            <person name="Beletsky A.V."/>
            <person name="Mardanov A.V."/>
            <person name="Rudenko T.S."/>
            <person name="Grabovich M.Y."/>
        </authorList>
    </citation>
    <scope>NUCLEOTIDE SEQUENCE</scope>
    <source>
        <strain evidence="2">DNT52</strain>
        <strain evidence="1 3">H33</strain>
    </source>
</reference>
<dbReference type="EMBL" id="CP133217">
    <property type="protein sequence ID" value="WML88884.1"/>
    <property type="molecule type" value="Genomic_DNA"/>
</dbReference>
<name>A0AA51R3F6_9GAMM</name>
<dbReference type="Proteomes" id="UP001223336">
    <property type="component" value="Unassembled WGS sequence"/>
</dbReference>
<dbReference type="Proteomes" id="UP001229862">
    <property type="component" value="Chromosome"/>
</dbReference>
<organism evidence="2">
    <name type="scientific">Thiothrix subterranea</name>
    <dbReference type="NCBI Taxonomy" id="2735563"/>
    <lineage>
        <taxon>Bacteria</taxon>
        <taxon>Pseudomonadati</taxon>
        <taxon>Pseudomonadota</taxon>
        <taxon>Gammaproteobacteria</taxon>
        <taxon>Thiotrichales</taxon>
        <taxon>Thiotrichaceae</taxon>
        <taxon>Thiothrix</taxon>
    </lineage>
</organism>
<proteinExistence type="predicted"/>
<dbReference type="EMBL" id="JAVFKN010000026">
    <property type="protein sequence ID" value="MDQ5770142.1"/>
    <property type="molecule type" value="Genomic_DNA"/>
</dbReference>
<accession>A0AA51R3F6</accession>
<sequence>MKCVICKMGETAEGRVTVTLQRGDLSVLIKNVPAQICENCGEYYLSDEITDQVLKQAELSAARNAEVEILRFAA</sequence>
<evidence type="ECO:0000313" key="3">
    <source>
        <dbReference type="Proteomes" id="UP001223336"/>
    </source>
</evidence>
<protein>
    <submittedName>
        <fullName evidence="2">Type II toxin-antitoxin system MqsA family antitoxin</fullName>
    </submittedName>
</protein>
<dbReference type="CDD" id="cd12870">
    <property type="entry name" value="MqsA"/>
    <property type="match status" value="1"/>
</dbReference>
<evidence type="ECO:0000313" key="1">
    <source>
        <dbReference type="EMBL" id="MDQ5770142.1"/>
    </source>
</evidence>